<name>A0ABW2K0D4_9BACI</name>
<sequence length="82" mass="9376">MKPYLCPNCKTNRSRFNMIKQVSRSIKVDPRSGEMISECSSDQLAVYHVDYKGPEYKVQCGACGLIEDEISFQRFAEHNPLS</sequence>
<proteinExistence type="predicted"/>
<protein>
    <submittedName>
        <fullName evidence="1">DNA alkylation repair protein</fullName>
    </submittedName>
</protein>
<organism evidence="1 2">
    <name type="scientific">Halobacillus campisalis</name>
    <dbReference type="NCBI Taxonomy" id="435909"/>
    <lineage>
        <taxon>Bacteria</taxon>
        <taxon>Bacillati</taxon>
        <taxon>Bacillota</taxon>
        <taxon>Bacilli</taxon>
        <taxon>Bacillales</taxon>
        <taxon>Bacillaceae</taxon>
        <taxon>Halobacillus</taxon>
    </lineage>
</organism>
<comment type="caution">
    <text evidence="1">The sequence shown here is derived from an EMBL/GenBank/DDBJ whole genome shotgun (WGS) entry which is preliminary data.</text>
</comment>
<accession>A0ABW2K0D4</accession>
<evidence type="ECO:0000313" key="1">
    <source>
        <dbReference type="EMBL" id="MFC7319634.1"/>
    </source>
</evidence>
<dbReference type="EMBL" id="JBHTBY010000001">
    <property type="protein sequence ID" value="MFC7319634.1"/>
    <property type="molecule type" value="Genomic_DNA"/>
</dbReference>
<gene>
    <name evidence="1" type="ORF">ACFQMN_01880</name>
</gene>
<dbReference type="Proteomes" id="UP001596494">
    <property type="component" value="Unassembled WGS sequence"/>
</dbReference>
<dbReference type="RefSeq" id="WP_253934867.1">
    <property type="nucleotide sequence ID" value="NZ_JAPVRC010000003.1"/>
</dbReference>
<reference evidence="2" key="1">
    <citation type="journal article" date="2019" name="Int. J. Syst. Evol. Microbiol.">
        <title>The Global Catalogue of Microorganisms (GCM) 10K type strain sequencing project: providing services to taxonomists for standard genome sequencing and annotation.</title>
        <authorList>
            <consortium name="The Broad Institute Genomics Platform"/>
            <consortium name="The Broad Institute Genome Sequencing Center for Infectious Disease"/>
            <person name="Wu L."/>
            <person name="Ma J."/>
        </authorList>
    </citation>
    <scope>NUCLEOTIDE SEQUENCE [LARGE SCALE GENOMIC DNA]</scope>
    <source>
        <strain evidence="2">CCUG 73951</strain>
    </source>
</reference>
<evidence type="ECO:0000313" key="2">
    <source>
        <dbReference type="Proteomes" id="UP001596494"/>
    </source>
</evidence>
<keyword evidence="2" id="KW-1185">Reference proteome</keyword>